<dbReference type="InterPro" id="IPR051543">
    <property type="entry name" value="Serine_Peptidase_S9A"/>
</dbReference>
<evidence type="ECO:0000313" key="7">
    <source>
        <dbReference type="EMBL" id="MFD1888952.1"/>
    </source>
</evidence>
<keyword evidence="2" id="KW-0645">Protease</keyword>
<dbReference type="InterPro" id="IPR023302">
    <property type="entry name" value="Pept_S9A_N"/>
</dbReference>
<dbReference type="Pfam" id="PF00326">
    <property type="entry name" value="Peptidase_S9"/>
    <property type="match status" value="1"/>
</dbReference>
<dbReference type="PANTHER" id="PTHR11757">
    <property type="entry name" value="PROTEASE FAMILY S9A OLIGOPEPTIDASE"/>
    <property type="match status" value="1"/>
</dbReference>
<dbReference type="Gene3D" id="2.130.10.120">
    <property type="entry name" value="Prolyl oligopeptidase, N-terminal domain"/>
    <property type="match status" value="1"/>
</dbReference>
<keyword evidence="4" id="KW-0720">Serine protease</keyword>
<evidence type="ECO:0000259" key="6">
    <source>
        <dbReference type="Pfam" id="PF02897"/>
    </source>
</evidence>
<name>A0ABW4RRK4_9ACTN</name>
<keyword evidence="8" id="KW-1185">Reference proteome</keyword>
<gene>
    <name evidence="7" type="ORF">ACFSCS_01975</name>
</gene>
<dbReference type="Gene3D" id="3.40.50.1820">
    <property type="entry name" value="alpha/beta hydrolase"/>
    <property type="match status" value="1"/>
</dbReference>
<reference evidence="8" key="1">
    <citation type="journal article" date="2019" name="Int. J. Syst. Evol. Microbiol.">
        <title>The Global Catalogue of Microorganisms (GCM) 10K type strain sequencing project: providing services to taxonomists for standard genome sequencing and annotation.</title>
        <authorList>
            <consortium name="The Broad Institute Genomics Platform"/>
            <consortium name="The Broad Institute Genome Sequencing Center for Infectious Disease"/>
            <person name="Wu L."/>
            <person name="Ma J."/>
        </authorList>
    </citation>
    <scope>NUCLEOTIDE SEQUENCE [LARGE SCALE GENOMIC DNA]</scope>
    <source>
        <strain evidence="8">CAIM 431</strain>
    </source>
</reference>
<organism evidence="7 8">
    <name type="scientific">Luteococcus peritonei</name>
    <dbReference type="NCBI Taxonomy" id="88874"/>
    <lineage>
        <taxon>Bacteria</taxon>
        <taxon>Bacillati</taxon>
        <taxon>Actinomycetota</taxon>
        <taxon>Actinomycetes</taxon>
        <taxon>Propionibacteriales</taxon>
        <taxon>Propionibacteriaceae</taxon>
        <taxon>Luteococcus</taxon>
    </lineage>
</organism>
<evidence type="ECO:0000256" key="3">
    <source>
        <dbReference type="ARBA" id="ARBA00022801"/>
    </source>
</evidence>
<protein>
    <submittedName>
        <fullName evidence="7">S9 family peptidase</fullName>
    </submittedName>
</protein>
<dbReference type="EMBL" id="JBHUFZ010000005">
    <property type="protein sequence ID" value="MFD1888952.1"/>
    <property type="molecule type" value="Genomic_DNA"/>
</dbReference>
<keyword evidence="3" id="KW-0378">Hydrolase</keyword>
<evidence type="ECO:0000256" key="1">
    <source>
        <dbReference type="ARBA" id="ARBA00005228"/>
    </source>
</evidence>
<feature type="domain" description="Peptidase S9A N-terminal" evidence="6">
    <location>
        <begin position="18"/>
        <end position="424"/>
    </location>
</feature>
<proteinExistence type="inferred from homology"/>
<dbReference type="InterPro" id="IPR002470">
    <property type="entry name" value="Peptidase_S9A"/>
</dbReference>
<comment type="caution">
    <text evidence="7">The sequence shown here is derived from an EMBL/GenBank/DDBJ whole genome shotgun (WGS) entry which is preliminary data.</text>
</comment>
<accession>A0ABW4RRK4</accession>
<dbReference type="Pfam" id="PF02897">
    <property type="entry name" value="Peptidase_S9_N"/>
    <property type="match status" value="1"/>
</dbReference>
<sequence length="727" mass="80520">MPMPDPALAPVAPTFPITRSFHGDEVIDDYEWLRDKQDPRVISHLEAENAWTERCTEHLAGLRQEIFDDISVRTQQTDLSVPARATHETAEGRRAWWYYTRTVEGSDYPIHCRVADTTGERPDLSSAVAGEQVLLDGNREAEGHDFFQLGAFSVSPDGRLLAWSVDHAGDERYDLYLRDLATGTDTGPLLQGIAAGIAWAGNDFLFYSRVDEAWRPFQVWRHELGGTGEDALVLQEDDERFWLGVEESRDRSHLVFTAGTKLTSEWWLLPTADPTGVPRSVAGRTEGLDYSVELAGDQLLVLHNRDCIDFSLASAPLDATSPEQWTTVVEGQQGTRLEGVEAYQGHAVLSGRREGLSAVALLHRQGEGWGQPQWVAFDEPVHDVWPASEADWDSPSVRLHYTSLVTPASILECRLADGSTSWLKRTPVLDHPVHGPYEPTDYVQERIWAPAADGTLVPISLVHHKDVVPDGSAPCLLYGYGSYEVSIPPFFSVARLSLLQRGIVFAIAHIRGGGEMGRAWYDQGKELTKKNTFTDFVDCARHLVELGWTSPDRLAARGRSAGGLLMGAVTNLAPELFRAVNAGVPFVDALTTILNPDLPLTAVEWEEWGNPITDAEVYAYMKSYTPYENISGGRYPAILATTSLNDTRVFFTEPAKWVAKLRQSVEPSAERPILLKTEMVAGHGGVSGRYGSWREEAFELAWIIEQIDPTLQAGREQIDPTLPAGRG</sequence>
<dbReference type="InterPro" id="IPR001375">
    <property type="entry name" value="Peptidase_S9_cat"/>
</dbReference>
<evidence type="ECO:0000256" key="4">
    <source>
        <dbReference type="ARBA" id="ARBA00022825"/>
    </source>
</evidence>
<evidence type="ECO:0000313" key="8">
    <source>
        <dbReference type="Proteomes" id="UP001597326"/>
    </source>
</evidence>
<dbReference type="PANTHER" id="PTHR11757:SF19">
    <property type="entry name" value="PROLYL ENDOPEPTIDASE-LIKE"/>
    <property type="match status" value="1"/>
</dbReference>
<comment type="similarity">
    <text evidence="1">Belongs to the peptidase S9A family.</text>
</comment>
<dbReference type="PRINTS" id="PR00862">
    <property type="entry name" value="PROLIGOPTASE"/>
</dbReference>
<dbReference type="SUPFAM" id="SSF50993">
    <property type="entry name" value="Peptidase/esterase 'gauge' domain"/>
    <property type="match status" value="1"/>
</dbReference>
<dbReference type="SUPFAM" id="SSF53474">
    <property type="entry name" value="alpha/beta-Hydrolases"/>
    <property type="match status" value="1"/>
</dbReference>
<evidence type="ECO:0000259" key="5">
    <source>
        <dbReference type="Pfam" id="PF00326"/>
    </source>
</evidence>
<dbReference type="RefSeq" id="WP_343875032.1">
    <property type="nucleotide sequence ID" value="NZ_BAAAIX010000028.1"/>
</dbReference>
<dbReference type="InterPro" id="IPR029058">
    <property type="entry name" value="AB_hydrolase_fold"/>
</dbReference>
<evidence type="ECO:0000256" key="2">
    <source>
        <dbReference type="ARBA" id="ARBA00022670"/>
    </source>
</evidence>
<dbReference type="Proteomes" id="UP001597326">
    <property type="component" value="Unassembled WGS sequence"/>
</dbReference>
<feature type="domain" description="Peptidase S9 prolyl oligopeptidase catalytic" evidence="5">
    <location>
        <begin position="491"/>
        <end position="708"/>
    </location>
</feature>